<dbReference type="Proteomes" id="UP000053097">
    <property type="component" value="Unassembled WGS sequence"/>
</dbReference>
<protein>
    <submittedName>
        <fullName evidence="1">Uncharacterized protein</fullName>
    </submittedName>
</protein>
<gene>
    <name evidence="1" type="ORF">X777_04366</name>
</gene>
<sequence>MQLCEELKVSYERMGDCPENSNFPNPTIQSYMTPKREIIYETREETSNKTFMTIFSR</sequence>
<evidence type="ECO:0000313" key="2">
    <source>
        <dbReference type="Proteomes" id="UP000053097"/>
    </source>
</evidence>
<evidence type="ECO:0000313" key="1">
    <source>
        <dbReference type="EMBL" id="EZA55405.1"/>
    </source>
</evidence>
<dbReference type="EMBL" id="KK107207">
    <property type="protein sequence ID" value="EZA55405.1"/>
    <property type="molecule type" value="Genomic_DNA"/>
</dbReference>
<reference evidence="1 2" key="1">
    <citation type="journal article" date="2014" name="Curr. Biol.">
        <title>The genome of the clonal raider ant Cerapachys biroi.</title>
        <authorList>
            <person name="Oxley P.R."/>
            <person name="Ji L."/>
            <person name="Fetter-Pruneda I."/>
            <person name="McKenzie S.K."/>
            <person name="Li C."/>
            <person name="Hu H."/>
            <person name="Zhang G."/>
            <person name="Kronauer D.J."/>
        </authorList>
    </citation>
    <scope>NUCLEOTIDE SEQUENCE [LARGE SCALE GENOMIC DNA]</scope>
</reference>
<dbReference type="AlphaFoldDB" id="A0A026WH96"/>
<keyword evidence="2" id="KW-1185">Reference proteome</keyword>
<name>A0A026WH96_OOCBI</name>
<accession>A0A026WH96</accession>
<organism evidence="1 2">
    <name type="scientific">Ooceraea biroi</name>
    <name type="common">Clonal raider ant</name>
    <name type="synonym">Cerapachys biroi</name>
    <dbReference type="NCBI Taxonomy" id="2015173"/>
    <lineage>
        <taxon>Eukaryota</taxon>
        <taxon>Metazoa</taxon>
        <taxon>Ecdysozoa</taxon>
        <taxon>Arthropoda</taxon>
        <taxon>Hexapoda</taxon>
        <taxon>Insecta</taxon>
        <taxon>Pterygota</taxon>
        <taxon>Neoptera</taxon>
        <taxon>Endopterygota</taxon>
        <taxon>Hymenoptera</taxon>
        <taxon>Apocrita</taxon>
        <taxon>Aculeata</taxon>
        <taxon>Formicoidea</taxon>
        <taxon>Formicidae</taxon>
        <taxon>Dorylinae</taxon>
        <taxon>Ooceraea</taxon>
    </lineage>
</organism>
<proteinExistence type="predicted"/>